<dbReference type="Proteomes" id="UP000230463">
    <property type="component" value="Unassembled WGS sequence"/>
</dbReference>
<name>A0A855FWE9_9NEIS</name>
<reference evidence="1 2" key="1">
    <citation type="journal article" date="2017" name="MBio">
        <title>Type VI secretion-mediated competition in the bee gut microbiome.</title>
        <authorList>
            <person name="Steele M.I."/>
            <person name="Kwong W.K."/>
            <person name="Powell J.E."/>
            <person name="Whiteley M."/>
            <person name="Moran N.A."/>
        </authorList>
    </citation>
    <scope>NUCLEOTIDE SEQUENCE [LARGE SCALE GENOMIC DNA]</scope>
    <source>
        <strain evidence="1 2">HK3</strain>
    </source>
</reference>
<sequence length="94" mass="9991">MGWFTIQYPASSHTLPAFCHSDPVRLAGLRAVDIVGDLAVYDFADMLVKRVVLVAGQFTGVVVDFTQAFGCVVAVAEFFIGAFFCGQLTIGGIG</sequence>
<dbReference type="EMBL" id="MEIU01000054">
    <property type="protein sequence ID" value="PIT60337.1"/>
    <property type="molecule type" value="Genomic_DNA"/>
</dbReference>
<organism evidence="1 2">
    <name type="scientific">Snodgrassella alvi</name>
    <dbReference type="NCBI Taxonomy" id="1196083"/>
    <lineage>
        <taxon>Bacteria</taxon>
        <taxon>Pseudomonadati</taxon>
        <taxon>Pseudomonadota</taxon>
        <taxon>Betaproteobacteria</taxon>
        <taxon>Neisseriales</taxon>
        <taxon>Neisseriaceae</taxon>
        <taxon>Snodgrassella</taxon>
    </lineage>
</organism>
<protein>
    <submittedName>
        <fullName evidence="1">Uncharacterized protein</fullName>
    </submittedName>
</protein>
<comment type="caution">
    <text evidence="1">The sequence shown here is derived from an EMBL/GenBank/DDBJ whole genome shotgun (WGS) entry which is preliminary data.</text>
</comment>
<gene>
    <name evidence="1" type="ORF">BHC57_04275</name>
</gene>
<proteinExistence type="predicted"/>
<dbReference type="RefSeq" id="WP_100123506.1">
    <property type="nucleotide sequence ID" value="NZ_MEIO01000059.1"/>
</dbReference>
<evidence type="ECO:0000313" key="1">
    <source>
        <dbReference type="EMBL" id="PIT60337.1"/>
    </source>
</evidence>
<accession>A0A855FWE9</accession>
<evidence type="ECO:0000313" key="2">
    <source>
        <dbReference type="Proteomes" id="UP000230463"/>
    </source>
</evidence>
<dbReference type="AlphaFoldDB" id="A0A855FWE9"/>